<dbReference type="RefSeq" id="WP_163966192.1">
    <property type="nucleotide sequence ID" value="NZ_JAAGNX010000003.1"/>
</dbReference>
<dbReference type="Proteomes" id="UP000478417">
    <property type="component" value="Unassembled WGS sequence"/>
</dbReference>
<gene>
    <name evidence="1" type="ORF">G0Q06_11730</name>
</gene>
<organism evidence="1 2">
    <name type="scientific">Oceanipulchritudo coccoides</name>
    <dbReference type="NCBI Taxonomy" id="2706888"/>
    <lineage>
        <taxon>Bacteria</taxon>
        <taxon>Pseudomonadati</taxon>
        <taxon>Verrucomicrobiota</taxon>
        <taxon>Opitutia</taxon>
        <taxon>Puniceicoccales</taxon>
        <taxon>Oceanipulchritudinaceae</taxon>
        <taxon>Oceanipulchritudo</taxon>
    </lineage>
</organism>
<dbReference type="AlphaFoldDB" id="A0A6B2M5Q4"/>
<dbReference type="PANTHER" id="PTHR16128:SF5">
    <property type="entry name" value="FAD_NAD(P)-BINDING OXIDOREDUCTASE FAMILY PROTEIN"/>
    <property type="match status" value="1"/>
</dbReference>
<evidence type="ECO:0000313" key="2">
    <source>
        <dbReference type="Proteomes" id="UP000478417"/>
    </source>
</evidence>
<keyword evidence="2" id="KW-1185">Reference proteome</keyword>
<dbReference type="EMBL" id="JAAGNX010000003">
    <property type="protein sequence ID" value="NDV63125.1"/>
    <property type="molecule type" value="Genomic_DNA"/>
</dbReference>
<sequence length="329" mass="36592">MTDAESCIIIGAGISGLLAAQHLMRYDVEVTILEKSRGCGGRMAVKKMGESVFDSGAQFMTTRDMIFRERVESWLDKGEVLPWYQGPLKNMRYVGSKGMTTVPERIGASLNVMLSERVTKVSFKKKKWTVTTNPHGTKENKKYTANWLIMTAPVPQNLELLDASGIELDYDDEMELKKISYLRCLTVMAQLNGPSGIPNPGAMDLNHDVLRWLGDNSAKGISPVEGTITLHSSPKFADTYWDRPEEERIQAMLAAAKPFIKADVVEAISHRWGFSDPVRIYREKHPFRKPYFIDDEMQLGMAGDGFNGPRIEAAGLSGMDLAAAILSPV</sequence>
<protein>
    <submittedName>
        <fullName evidence="1">NAD(P)-binding protein</fullName>
    </submittedName>
</protein>
<accession>A0A6B2M5Q4</accession>
<comment type="caution">
    <text evidence="1">The sequence shown here is derived from an EMBL/GenBank/DDBJ whole genome shotgun (WGS) entry which is preliminary data.</text>
</comment>
<name>A0A6B2M5Q4_9BACT</name>
<dbReference type="Gene3D" id="3.90.660.10">
    <property type="match status" value="1"/>
</dbReference>
<dbReference type="InterPro" id="IPR036188">
    <property type="entry name" value="FAD/NAD-bd_sf"/>
</dbReference>
<reference evidence="1 2" key="1">
    <citation type="submission" date="2020-02" db="EMBL/GenBank/DDBJ databases">
        <title>Albibacoteraceae fam. nov., the first described family within the subdivision 4 Verrucomicrobia.</title>
        <authorList>
            <person name="Xi F."/>
        </authorList>
    </citation>
    <scope>NUCLEOTIDE SEQUENCE [LARGE SCALE GENOMIC DNA]</scope>
    <source>
        <strain evidence="1 2">CK1056</strain>
    </source>
</reference>
<dbReference type="SUPFAM" id="SSF51905">
    <property type="entry name" value="FAD/NAD(P)-binding domain"/>
    <property type="match status" value="1"/>
</dbReference>
<dbReference type="Pfam" id="PF13450">
    <property type="entry name" value="NAD_binding_8"/>
    <property type="match status" value="1"/>
</dbReference>
<dbReference type="PANTHER" id="PTHR16128">
    <property type="entry name" value="FAD/NAD(P)-BINDING OXIDOREDUCTASE FAMILY PROTEIN"/>
    <property type="match status" value="1"/>
</dbReference>
<proteinExistence type="predicted"/>
<dbReference type="Gene3D" id="3.50.50.60">
    <property type="entry name" value="FAD/NAD(P)-binding domain"/>
    <property type="match status" value="1"/>
</dbReference>
<evidence type="ECO:0000313" key="1">
    <source>
        <dbReference type="EMBL" id="NDV63125.1"/>
    </source>
</evidence>